<evidence type="ECO:0000256" key="2">
    <source>
        <dbReference type="ARBA" id="ARBA00010792"/>
    </source>
</evidence>
<dbReference type="GO" id="GO:0005886">
    <property type="term" value="C:plasma membrane"/>
    <property type="evidence" value="ECO:0007669"/>
    <property type="project" value="UniProtKB-SubCell"/>
</dbReference>
<comment type="subcellular location">
    <subcellularLocation>
        <location evidence="1 7">Cell membrane</location>
        <topology evidence="1 7">Multi-pass membrane protein</topology>
    </subcellularLocation>
</comment>
<dbReference type="InterPro" id="IPR032816">
    <property type="entry name" value="VTT_dom"/>
</dbReference>
<evidence type="ECO:0000256" key="7">
    <source>
        <dbReference type="RuleBase" id="RU367016"/>
    </source>
</evidence>
<dbReference type="AlphaFoldDB" id="T2S8D4"/>
<evidence type="ECO:0000256" key="6">
    <source>
        <dbReference type="ARBA" id="ARBA00023136"/>
    </source>
</evidence>
<evidence type="ECO:0000313" key="10">
    <source>
        <dbReference type="Proteomes" id="UP000015816"/>
    </source>
</evidence>
<dbReference type="Proteomes" id="UP000015816">
    <property type="component" value="Unassembled WGS sequence"/>
</dbReference>
<dbReference type="InterPro" id="IPR032818">
    <property type="entry name" value="DedA-like"/>
</dbReference>
<comment type="caution">
    <text evidence="7">Lacks conserved residue(s) required for the propagation of feature annotation.</text>
</comment>
<dbReference type="PATRIC" id="fig|1352357.3.peg.1262"/>
<dbReference type="PANTHER" id="PTHR30353">
    <property type="entry name" value="INNER MEMBRANE PROTEIN DEDA-RELATED"/>
    <property type="match status" value="1"/>
</dbReference>
<keyword evidence="6 7" id="KW-0472">Membrane</keyword>
<comment type="caution">
    <text evidence="9">The sequence shown here is derived from an EMBL/GenBank/DDBJ whole genome shotgun (WGS) entry which is preliminary data.</text>
</comment>
<protein>
    <recommendedName>
        <fullName evidence="8">VTT domain-containing protein</fullName>
    </recommendedName>
</protein>
<proteinExistence type="inferred from homology"/>
<evidence type="ECO:0000256" key="3">
    <source>
        <dbReference type="ARBA" id="ARBA00022475"/>
    </source>
</evidence>
<evidence type="ECO:0000259" key="8">
    <source>
        <dbReference type="Pfam" id="PF09335"/>
    </source>
</evidence>
<dbReference type="PANTHER" id="PTHR30353:SF15">
    <property type="entry name" value="INNER MEMBRANE PROTEIN YABI"/>
    <property type="match status" value="1"/>
</dbReference>
<keyword evidence="4 7" id="KW-0812">Transmembrane</keyword>
<accession>T2S8D4</accession>
<keyword evidence="5 7" id="KW-1133">Transmembrane helix</keyword>
<dbReference type="EMBL" id="AVNI01000002">
    <property type="protein sequence ID" value="EQD88971.1"/>
    <property type="molecule type" value="Genomic_DNA"/>
</dbReference>
<feature type="transmembrane region" description="Helical" evidence="7">
    <location>
        <begin position="105"/>
        <end position="125"/>
    </location>
</feature>
<gene>
    <name evidence="9" type="ORF">HPSA50_1292</name>
</gene>
<comment type="similarity">
    <text evidence="2 7">Belongs to the DedA family.</text>
</comment>
<name>T2S8D4_HELPX</name>
<evidence type="ECO:0000313" key="9">
    <source>
        <dbReference type="EMBL" id="EQD88971.1"/>
    </source>
</evidence>
<organism evidence="9 10">
    <name type="scientific">Helicobacter pylori SouthAfrica50</name>
    <dbReference type="NCBI Taxonomy" id="1352357"/>
    <lineage>
        <taxon>Bacteria</taxon>
        <taxon>Pseudomonadati</taxon>
        <taxon>Campylobacterota</taxon>
        <taxon>Epsilonproteobacteria</taxon>
        <taxon>Campylobacterales</taxon>
        <taxon>Helicobacteraceae</taxon>
        <taxon>Helicobacter</taxon>
    </lineage>
</organism>
<feature type="transmembrane region" description="Helical" evidence="7">
    <location>
        <begin position="70"/>
        <end position="93"/>
    </location>
</feature>
<feature type="domain" description="VTT" evidence="8">
    <location>
        <begin position="2"/>
        <end position="87"/>
    </location>
</feature>
<dbReference type="Pfam" id="PF09335">
    <property type="entry name" value="VTT_dom"/>
    <property type="match status" value="1"/>
</dbReference>
<evidence type="ECO:0000256" key="4">
    <source>
        <dbReference type="ARBA" id="ARBA00022692"/>
    </source>
</evidence>
<evidence type="ECO:0000256" key="1">
    <source>
        <dbReference type="ARBA" id="ARBA00004651"/>
    </source>
</evidence>
<evidence type="ECO:0000256" key="5">
    <source>
        <dbReference type="ARBA" id="ARBA00022989"/>
    </source>
</evidence>
<sequence>MGDQIYFYIGRTNKAYIQKKLEKQRRKLALAHLLLQKHGWFIIFIQRYMYGMRTIIPISIGLTRYSALKFAIINLISAMVWASITIILAWCLGEELLHALGWLKKHPYALILLLVSFLGLVLWYFQYYSKKNH</sequence>
<reference evidence="9 10" key="1">
    <citation type="journal article" date="2013" name="Genome Announc.">
        <title>Genome Sequences of Three hpAfrica2 Strains of Helicobacter pylori.</title>
        <authorList>
            <person name="Duncan S.S."/>
            <person name="Bertoli M.T."/>
            <person name="Kersulyte D."/>
            <person name="Valk P.L."/>
            <person name="Tamma S."/>
            <person name="Segal I."/>
            <person name="McClain M.S."/>
            <person name="Cover T.L."/>
            <person name="Berg D.E."/>
        </authorList>
    </citation>
    <scope>NUCLEOTIDE SEQUENCE [LARGE SCALE GENOMIC DNA]</scope>
    <source>
        <strain evidence="9 10">SouthAfrica50</strain>
    </source>
</reference>
<keyword evidence="3 7" id="KW-1003">Cell membrane</keyword>